<dbReference type="InParanoid" id="L8G6L9"/>
<keyword evidence="3" id="KW-1185">Reference proteome</keyword>
<reference evidence="3" key="1">
    <citation type="submission" date="2010-09" db="EMBL/GenBank/DDBJ databases">
        <title>The genome sequence of Geomyces destructans 20631-21.</title>
        <authorList>
            <consortium name="The Broad Institute Genome Sequencing Platform"/>
            <person name="Cuomo C.A."/>
            <person name="Blehert D.S."/>
            <person name="Lorch J.M."/>
            <person name="Young S.K."/>
            <person name="Zeng Q."/>
            <person name="Gargeya S."/>
            <person name="Fitzgerald M."/>
            <person name="Haas B."/>
            <person name="Abouelleil A."/>
            <person name="Alvarado L."/>
            <person name="Arachchi H.M."/>
            <person name="Berlin A."/>
            <person name="Brown A."/>
            <person name="Chapman S.B."/>
            <person name="Chen Z."/>
            <person name="Dunbar C."/>
            <person name="Freedman E."/>
            <person name="Gearin G."/>
            <person name="Gellesch M."/>
            <person name="Goldberg J."/>
            <person name="Griggs A."/>
            <person name="Gujja S."/>
            <person name="Heiman D."/>
            <person name="Howarth C."/>
            <person name="Larson L."/>
            <person name="Lui A."/>
            <person name="MacDonald P.J.P."/>
            <person name="Montmayeur A."/>
            <person name="Murphy C."/>
            <person name="Neiman D."/>
            <person name="Pearson M."/>
            <person name="Priest M."/>
            <person name="Roberts A."/>
            <person name="Saif S."/>
            <person name="Shea T."/>
            <person name="Shenoy N."/>
            <person name="Sisk P."/>
            <person name="Stolte C."/>
            <person name="Sykes S."/>
            <person name="Wortman J."/>
            <person name="Nusbaum C."/>
            <person name="Birren B."/>
        </authorList>
    </citation>
    <scope>NUCLEOTIDE SEQUENCE [LARGE SCALE GENOMIC DNA]</scope>
    <source>
        <strain evidence="3">ATCC MYA-4855 / 20631-21</strain>
    </source>
</reference>
<dbReference type="Proteomes" id="UP000011064">
    <property type="component" value="Unassembled WGS sequence"/>
</dbReference>
<name>L8G6L9_PSED2</name>
<dbReference type="AlphaFoldDB" id="L8G6L9"/>
<evidence type="ECO:0000313" key="2">
    <source>
        <dbReference type="EMBL" id="ELR08494.1"/>
    </source>
</evidence>
<dbReference type="VEuPathDB" id="FungiDB:GMDG_00558"/>
<proteinExistence type="predicted"/>
<dbReference type="EMBL" id="GL573173">
    <property type="protein sequence ID" value="ELR08494.1"/>
    <property type="molecule type" value="Genomic_DNA"/>
</dbReference>
<feature type="region of interest" description="Disordered" evidence="1">
    <location>
        <begin position="168"/>
        <end position="193"/>
    </location>
</feature>
<protein>
    <submittedName>
        <fullName evidence="2">Uncharacterized protein</fullName>
    </submittedName>
</protein>
<dbReference type="HOGENOM" id="CLU_099538_0_0_1"/>
<gene>
    <name evidence="2" type="ORF">GMDG_00558</name>
</gene>
<evidence type="ECO:0000256" key="1">
    <source>
        <dbReference type="SAM" id="MobiDB-lite"/>
    </source>
</evidence>
<accession>L8G6L9</accession>
<evidence type="ECO:0000313" key="3">
    <source>
        <dbReference type="Proteomes" id="UP000011064"/>
    </source>
</evidence>
<feature type="compositionally biased region" description="Gly residues" evidence="1">
    <location>
        <begin position="182"/>
        <end position="193"/>
    </location>
</feature>
<sequence>MPTVSTSRLNTTIHTNESIDPEQLTMPIPTPAGALSVTFRVLCLRCPGARLRLVSLELKLPWFLDEEYRALIATEATIPLVAAEVAAAASEANRVALMAAQSVPKFRSVVERDSYEELRTTHAAIEQIRLSLRRLRTEQGSMLALLGEVVASLGRLPAVAVTVTVPDRTGGRRKRGKEEGTIGAGYGEGENGE</sequence>
<organism evidence="2 3">
    <name type="scientific">Pseudogymnoascus destructans (strain ATCC MYA-4855 / 20631-21)</name>
    <name type="common">Bat white-nose syndrome fungus</name>
    <name type="synonym">Geomyces destructans</name>
    <dbReference type="NCBI Taxonomy" id="658429"/>
    <lineage>
        <taxon>Eukaryota</taxon>
        <taxon>Fungi</taxon>
        <taxon>Dikarya</taxon>
        <taxon>Ascomycota</taxon>
        <taxon>Pezizomycotina</taxon>
        <taxon>Leotiomycetes</taxon>
        <taxon>Thelebolales</taxon>
        <taxon>Thelebolaceae</taxon>
        <taxon>Pseudogymnoascus</taxon>
    </lineage>
</organism>